<evidence type="ECO:0000313" key="2">
    <source>
        <dbReference type="EMBL" id="GCF95895.1"/>
    </source>
</evidence>
<evidence type="ECO:0000313" key="3">
    <source>
        <dbReference type="Proteomes" id="UP000290567"/>
    </source>
</evidence>
<sequence>MDTQIRGLHHVTAMTSSAQKNYRFFTDILGLRMIKKTVNQDDIETYHLYFTDDEGAPGTDMTFFDFPGIPKGTKGTNTISRTGFRVPTDASLDYWNERFSILEVEHGEVSERFGKKYLEFRDFDDQLFQLVSDETDHGVAGGTPWKHSNVEKEHAIIGLGPTIVTVSNFDHMKLVLENVLGFKETAEEGTMHQFEIGEGGNGATILVDFRDDLPPAQEGYGNVHHLALRVADDEALHFWIKKINDLEFPNSGFVDRFYFQSEYFMAAPNVLFELATDGPGFLQDESYEHAGEILSLPPHLQSKRQEIEDYVRPFDTSDANLKRN</sequence>
<reference evidence="3" key="1">
    <citation type="submission" date="2019-02" db="EMBL/GenBank/DDBJ databases">
        <title>Draft genome sequence of Enterococcus sp. Gos25-1.</title>
        <authorList>
            <person name="Tanaka N."/>
            <person name="Shiwa Y."/>
            <person name="Fujita N."/>
        </authorList>
    </citation>
    <scope>NUCLEOTIDE SEQUENCE [LARGE SCALE GENOMIC DNA]</scope>
    <source>
        <strain evidence="3">Gos25-1</strain>
    </source>
</reference>
<dbReference type="OrthoDB" id="9785698at2"/>
<dbReference type="EMBL" id="BJCC01000047">
    <property type="protein sequence ID" value="GCF95895.1"/>
    <property type="molecule type" value="Genomic_DNA"/>
</dbReference>
<dbReference type="Proteomes" id="UP000290567">
    <property type="component" value="Unassembled WGS sequence"/>
</dbReference>
<dbReference type="Gene3D" id="3.10.180.10">
    <property type="entry name" value="2,3-Dihydroxybiphenyl 1,2-Dioxygenase, domain 1"/>
    <property type="match status" value="2"/>
</dbReference>
<organism evidence="2 3">
    <name type="scientific">Enterococcus florum</name>
    <dbReference type="NCBI Taxonomy" id="2480627"/>
    <lineage>
        <taxon>Bacteria</taxon>
        <taxon>Bacillati</taxon>
        <taxon>Bacillota</taxon>
        <taxon>Bacilli</taxon>
        <taxon>Lactobacillales</taxon>
        <taxon>Enterococcaceae</taxon>
        <taxon>Enterococcus</taxon>
    </lineage>
</organism>
<dbReference type="InterPro" id="IPR052537">
    <property type="entry name" value="Extradiol_RC_dioxygenase"/>
</dbReference>
<proteinExistence type="predicted"/>
<dbReference type="PROSITE" id="PS51819">
    <property type="entry name" value="VOC"/>
    <property type="match status" value="2"/>
</dbReference>
<gene>
    <name evidence="2" type="ORF">NRIC_37860</name>
</gene>
<dbReference type="RefSeq" id="WP_146624265.1">
    <property type="nucleotide sequence ID" value="NZ_BJCC01000047.1"/>
</dbReference>
<dbReference type="PANTHER" id="PTHR36110">
    <property type="entry name" value="RING-CLEAVING DIOXYGENASE MHQE-RELATED"/>
    <property type="match status" value="1"/>
</dbReference>
<dbReference type="SUPFAM" id="SSF54593">
    <property type="entry name" value="Glyoxalase/Bleomycin resistance protein/Dihydroxybiphenyl dioxygenase"/>
    <property type="match status" value="1"/>
</dbReference>
<feature type="domain" description="VOC" evidence="1">
    <location>
        <begin position="7"/>
        <end position="133"/>
    </location>
</feature>
<keyword evidence="3" id="KW-1185">Reference proteome</keyword>
<dbReference type="InterPro" id="IPR029068">
    <property type="entry name" value="Glyas_Bleomycin-R_OHBP_Dase"/>
</dbReference>
<dbReference type="InterPro" id="IPR004360">
    <property type="entry name" value="Glyas_Fos-R_dOase_dom"/>
</dbReference>
<dbReference type="AlphaFoldDB" id="A0A4P5PCD7"/>
<protein>
    <submittedName>
        <fullName evidence="2">Glyoxalase</fullName>
    </submittedName>
</protein>
<feature type="domain" description="VOC" evidence="1">
    <location>
        <begin position="158"/>
        <end position="277"/>
    </location>
</feature>
<name>A0A4P5PCD7_9ENTE</name>
<dbReference type="CDD" id="cd08347">
    <property type="entry name" value="PcpA_C_like"/>
    <property type="match status" value="1"/>
</dbReference>
<comment type="caution">
    <text evidence="2">The sequence shown here is derived from an EMBL/GenBank/DDBJ whole genome shotgun (WGS) entry which is preliminary data.</text>
</comment>
<dbReference type="InterPro" id="IPR037523">
    <property type="entry name" value="VOC_core"/>
</dbReference>
<dbReference type="PANTHER" id="PTHR36110:SF3">
    <property type="entry name" value="VOC DOMAIN-CONTAINING PROTEIN"/>
    <property type="match status" value="1"/>
</dbReference>
<evidence type="ECO:0000259" key="1">
    <source>
        <dbReference type="PROSITE" id="PS51819"/>
    </source>
</evidence>
<accession>A0A4P5PCD7</accession>
<dbReference type="Pfam" id="PF00903">
    <property type="entry name" value="Glyoxalase"/>
    <property type="match status" value="1"/>
</dbReference>